<evidence type="ECO:0000313" key="1">
    <source>
        <dbReference type="EMBL" id="CZQ95401.1"/>
    </source>
</evidence>
<dbReference type="AlphaFoldDB" id="A0A143YNY3"/>
<dbReference type="Proteomes" id="UP000076878">
    <property type="component" value="Unassembled WGS sequence"/>
</dbReference>
<dbReference type="EMBL" id="FJNB01000008">
    <property type="protein sequence ID" value="CZQ95401.1"/>
    <property type="molecule type" value="Genomic_DNA"/>
</dbReference>
<proteinExistence type="predicted"/>
<dbReference type="STRING" id="640938.TR210_1298"/>
<sequence>MDFLSVFIFPGADWLEKMDSINLFIFIAA</sequence>
<name>A0A143YNY3_9LACT</name>
<organism evidence="1 2">
    <name type="scientific">Trichococcus ilyis</name>
    <dbReference type="NCBI Taxonomy" id="640938"/>
    <lineage>
        <taxon>Bacteria</taxon>
        <taxon>Bacillati</taxon>
        <taxon>Bacillota</taxon>
        <taxon>Bacilli</taxon>
        <taxon>Lactobacillales</taxon>
        <taxon>Carnobacteriaceae</taxon>
        <taxon>Trichococcus</taxon>
    </lineage>
</organism>
<evidence type="ECO:0000313" key="2">
    <source>
        <dbReference type="Proteomes" id="UP000076878"/>
    </source>
</evidence>
<gene>
    <name evidence="1" type="ORF">TR210_1298</name>
</gene>
<protein>
    <submittedName>
        <fullName evidence="1">Uncharacterized protein</fullName>
    </submittedName>
</protein>
<reference evidence="1 2" key="1">
    <citation type="submission" date="2016-02" db="EMBL/GenBank/DDBJ databases">
        <authorList>
            <person name="Wen L."/>
            <person name="He K."/>
            <person name="Yang H."/>
        </authorList>
    </citation>
    <scope>NUCLEOTIDE SEQUENCE [LARGE SCALE GENOMIC DNA]</scope>
    <source>
        <strain evidence="1">Trichococcus_R210</strain>
    </source>
</reference>
<accession>A0A143YNY3</accession>